<gene>
    <name evidence="1" type="ORF">GW590_06795</name>
</gene>
<evidence type="ECO:0000313" key="1">
    <source>
        <dbReference type="EMBL" id="NMP26573.1"/>
    </source>
</evidence>
<protein>
    <submittedName>
        <fullName evidence="1">Uncharacterized protein</fullName>
    </submittedName>
</protein>
<name>A0A848MHD1_9GAMM</name>
<dbReference type="CDD" id="cd20698">
    <property type="entry name" value="CdiI_Kp-like"/>
    <property type="match status" value="1"/>
</dbReference>
<organism evidence="1 2">
    <name type="scientific">Rouxiella aceris</name>
    <dbReference type="NCBI Taxonomy" id="2703884"/>
    <lineage>
        <taxon>Bacteria</taxon>
        <taxon>Pseudomonadati</taxon>
        <taxon>Pseudomonadota</taxon>
        <taxon>Gammaproteobacteria</taxon>
        <taxon>Enterobacterales</taxon>
        <taxon>Yersiniaceae</taxon>
        <taxon>Rouxiella</taxon>
    </lineage>
</organism>
<evidence type="ECO:0000313" key="2">
    <source>
        <dbReference type="Proteomes" id="UP000585363"/>
    </source>
</evidence>
<dbReference type="EMBL" id="JAADJU010000003">
    <property type="protein sequence ID" value="NMP26573.1"/>
    <property type="molecule type" value="Genomic_DNA"/>
</dbReference>
<keyword evidence="2" id="KW-1185">Reference proteome</keyword>
<dbReference type="AlphaFoldDB" id="A0A848MHD1"/>
<reference evidence="1 2" key="2">
    <citation type="submission" date="2020-06" db="EMBL/GenBank/DDBJ databases">
        <title>Polyphasic characterization of a Rahnella strain isolated from tree sap.</title>
        <authorList>
            <person name="Kim I.S."/>
        </authorList>
    </citation>
    <scope>NUCLEOTIDE SEQUENCE [LARGE SCALE GENOMIC DNA]</scope>
    <source>
        <strain evidence="1 2">SAP-1</strain>
    </source>
</reference>
<reference evidence="1 2" key="1">
    <citation type="submission" date="2020-01" db="EMBL/GenBank/DDBJ databases">
        <authorList>
            <person name="Lee S.D."/>
        </authorList>
    </citation>
    <scope>NUCLEOTIDE SEQUENCE [LARGE SCALE GENOMIC DNA]</scope>
    <source>
        <strain evidence="1 2">SAP-1</strain>
    </source>
</reference>
<dbReference type="Proteomes" id="UP000585363">
    <property type="component" value="Unassembled WGS sequence"/>
</dbReference>
<proteinExistence type="predicted"/>
<sequence>MFIENKPDEIELLSFFESEPVSFERDNVSFLYTAKNQCGLSADFSFSVIEGWVQYVMRLHDKEISHGSIDGVTSISIRNDNLGDYIYVEAITEKSINTAEIRIRPDIKIKNSSLIK</sequence>
<dbReference type="RefSeq" id="WP_169402273.1">
    <property type="nucleotide sequence ID" value="NZ_JAADJU010000003.1"/>
</dbReference>
<comment type="caution">
    <text evidence="1">The sequence shown here is derived from an EMBL/GenBank/DDBJ whole genome shotgun (WGS) entry which is preliminary data.</text>
</comment>
<accession>A0A848MHD1</accession>